<keyword evidence="7" id="KW-1133">Transmembrane helix</keyword>
<dbReference type="GO" id="GO:0004222">
    <property type="term" value="F:metalloendopeptidase activity"/>
    <property type="evidence" value="ECO:0007669"/>
    <property type="project" value="InterPro"/>
</dbReference>
<proteinExistence type="inferred from homology"/>
<dbReference type="AlphaFoldDB" id="A0A699ZB70"/>
<keyword evidence="7" id="KW-0472">Membrane</keyword>
<dbReference type="InterPro" id="IPR001915">
    <property type="entry name" value="Peptidase_M48"/>
</dbReference>
<dbReference type="GO" id="GO:0046872">
    <property type="term" value="F:metal ion binding"/>
    <property type="evidence" value="ECO:0007669"/>
    <property type="project" value="UniProtKB-KW"/>
</dbReference>
<keyword evidence="7" id="KW-0812">Transmembrane</keyword>
<organism evidence="9 10">
    <name type="scientific">Haematococcus lacustris</name>
    <name type="common">Green alga</name>
    <name type="synonym">Haematococcus pluvialis</name>
    <dbReference type="NCBI Taxonomy" id="44745"/>
    <lineage>
        <taxon>Eukaryota</taxon>
        <taxon>Viridiplantae</taxon>
        <taxon>Chlorophyta</taxon>
        <taxon>core chlorophytes</taxon>
        <taxon>Chlorophyceae</taxon>
        <taxon>CS clade</taxon>
        <taxon>Chlamydomonadales</taxon>
        <taxon>Haematococcaceae</taxon>
        <taxon>Haematococcus</taxon>
    </lineage>
</organism>
<feature type="domain" description="Peptidase M48" evidence="8">
    <location>
        <begin position="31"/>
        <end position="109"/>
    </location>
</feature>
<evidence type="ECO:0000256" key="7">
    <source>
        <dbReference type="SAM" id="Phobius"/>
    </source>
</evidence>
<feature type="transmembrane region" description="Helical" evidence="7">
    <location>
        <begin position="20"/>
        <end position="41"/>
    </location>
</feature>
<dbReference type="PANTHER" id="PTHR22726:SF1">
    <property type="entry name" value="METALLOENDOPEPTIDASE OMA1, MITOCHONDRIAL"/>
    <property type="match status" value="1"/>
</dbReference>
<comment type="similarity">
    <text evidence="6">Belongs to the peptidase M48 family.</text>
</comment>
<dbReference type="GO" id="GO:0051603">
    <property type="term" value="P:proteolysis involved in protein catabolic process"/>
    <property type="evidence" value="ECO:0007669"/>
    <property type="project" value="TreeGrafter"/>
</dbReference>
<evidence type="ECO:0000256" key="3">
    <source>
        <dbReference type="ARBA" id="ARBA00022801"/>
    </source>
</evidence>
<keyword evidence="3 6" id="KW-0378">Hydrolase</keyword>
<keyword evidence="5 6" id="KW-0482">Metalloprotease</keyword>
<evidence type="ECO:0000256" key="1">
    <source>
        <dbReference type="ARBA" id="ARBA00022670"/>
    </source>
</evidence>
<accession>A0A699ZB70</accession>
<evidence type="ECO:0000259" key="8">
    <source>
        <dbReference type="Pfam" id="PF01435"/>
    </source>
</evidence>
<dbReference type="EMBL" id="BLLF01000532">
    <property type="protein sequence ID" value="GFH12712.1"/>
    <property type="molecule type" value="Genomic_DNA"/>
</dbReference>
<comment type="cofactor">
    <cofactor evidence="6">
        <name>Zn(2+)</name>
        <dbReference type="ChEBI" id="CHEBI:29105"/>
    </cofactor>
    <text evidence="6">Binds 1 zinc ion per subunit.</text>
</comment>
<evidence type="ECO:0000256" key="5">
    <source>
        <dbReference type="ARBA" id="ARBA00023049"/>
    </source>
</evidence>
<evidence type="ECO:0000313" key="10">
    <source>
        <dbReference type="Proteomes" id="UP000485058"/>
    </source>
</evidence>
<dbReference type="GO" id="GO:0016020">
    <property type="term" value="C:membrane"/>
    <property type="evidence" value="ECO:0007669"/>
    <property type="project" value="TreeGrafter"/>
</dbReference>
<keyword evidence="1 6" id="KW-0645">Protease</keyword>
<name>A0A699ZB70_HAELA</name>
<evidence type="ECO:0000256" key="6">
    <source>
        <dbReference type="RuleBase" id="RU003983"/>
    </source>
</evidence>
<reference evidence="9 10" key="1">
    <citation type="submission" date="2020-02" db="EMBL/GenBank/DDBJ databases">
        <title>Draft genome sequence of Haematococcus lacustris strain NIES-144.</title>
        <authorList>
            <person name="Morimoto D."/>
            <person name="Nakagawa S."/>
            <person name="Yoshida T."/>
            <person name="Sawayama S."/>
        </authorList>
    </citation>
    <scope>NUCLEOTIDE SEQUENCE [LARGE SCALE GENOMIC DNA]</scope>
    <source>
        <strain evidence="9 10">NIES-144</strain>
    </source>
</reference>
<protein>
    <submittedName>
        <fullName evidence="9">Peptidase_M48 domain-containing protein</fullName>
    </submittedName>
</protein>
<comment type="caution">
    <text evidence="9">The sequence shown here is derived from an EMBL/GenBank/DDBJ whole genome shotgun (WGS) entry which is preliminary data.</text>
</comment>
<keyword evidence="10" id="KW-1185">Reference proteome</keyword>
<gene>
    <name evidence="9" type="ORF">HaLaN_08451</name>
</gene>
<dbReference type="InterPro" id="IPR051156">
    <property type="entry name" value="Mito/Outer_Membr_Metalloprot"/>
</dbReference>
<keyword evidence="4 6" id="KW-0862">Zinc</keyword>
<dbReference type="PANTHER" id="PTHR22726">
    <property type="entry name" value="METALLOENDOPEPTIDASE OMA1"/>
    <property type="match status" value="1"/>
</dbReference>
<keyword evidence="2" id="KW-0479">Metal-binding</keyword>
<sequence>MDSAAAERISSLNVFALLRFLCWTLLGFGLPQSVMVLGVFLPYSRRAEYEADAIGIRLMARACFDPVAATTMLSKLHSKEKELEGRSGVAVPQFMRTHPLTDDRVAKVMAELPEAYKLYQQSGCATTRGLLASGFEQLAPKWGW</sequence>
<evidence type="ECO:0000313" key="9">
    <source>
        <dbReference type="EMBL" id="GFH12712.1"/>
    </source>
</evidence>
<dbReference type="Proteomes" id="UP000485058">
    <property type="component" value="Unassembled WGS sequence"/>
</dbReference>
<evidence type="ECO:0000256" key="4">
    <source>
        <dbReference type="ARBA" id="ARBA00022833"/>
    </source>
</evidence>
<evidence type="ECO:0000256" key="2">
    <source>
        <dbReference type="ARBA" id="ARBA00022723"/>
    </source>
</evidence>
<dbReference type="Pfam" id="PF01435">
    <property type="entry name" value="Peptidase_M48"/>
    <property type="match status" value="1"/>
</dbReference>